<sequence length="169" mass="18169">MPNLIDECMTWIESIDIVFWGSLGPAFSISLCILGAAWGIWSTGSTLIGACIRKREIWVKNLISILLCEAIAIYGVIETIFLITHIKYQADEEYNLNIRRTMYGYLASGLGTGIGCASAGAAVGILGGYVAISDAWNRHLFIKCFIVEVFAEAIGVMALIVGIVSAASA</sequence>
<name>A0A8J6DZ82_9EUKA</name>
<dbReference type="SUPFAM" id="SSF81333">
    <property type="entry name" value="F1F0 ATP synthase subunit C"/>
    <property type="match status" value="2"/>
</dbReference>
<evidence type="ECO:0000259" key="9">
    <source>
        <dbReference type="Pfam" id="PF00137"/>
    </source>
</evidence>
<dbReference type="GO" id="GO:0033179">
    <property type="term" value="C:proton-transporting V-type ATPase, V0 domain"/>
    <property type="evidence" value="ECO:0007669"/>
    <property type="project" value="InterPro"/>
</dbReference>
<keyword evidence="4 8" id="KW-0812">Transmembrane</keyword>
<feature type="domain" description="V-ATPase proteolipid subunit C-like" evidence="9">
    <location>
        <begin position="23"/>
        <end position="80"/>
    </location>
</feature>
<keyword evidence="5 8" id="KW-1133">Transmembrane helix</keyword>
<keyword evidence="3 8" id="KW-0813">Transport</keyword>
<dbReference type="PANTHER" id="PTHR10263">
    <property type="entry name" value="V-TYPE PROTON ATPASE PROTEOLIPID SUBUNIT"/>
    <property type="match status" value="1"/>
</dbReference>
<comment type="caution">
    <text evidence="10">The sequence shown here is derived from an EMBL/GenBank/DDBJ whole genome shotgun (WGS) entry which is preliminary data.</text>
</comment>
<dbReference type="GO" id="GO:0046961">
    <property type="term" value="F:proton-transporting ATPase activity, rotational mechanism"/>
    <property type="evidence" value="ECO:0007669"/>
    <property type="project" value="InterPro"/>
</dbReference>
<dbReference type="OrthoDB" id="10264021at2759"/>
<dbReference type="EMBL" id="JAHDYR010000025">
    <property type="protein sequence ID" value="KAG9393279.1"/>
    <property type="molecule type" value="Genomic_DNA"/>
</dbReference>
<gene>
    <name evidence="10" type="ORF">J8273_3412</name>
</gene>
<evidence type="ECO:0000313" key="10">
    <source>
        <dbReference type="EMBL" id="KAG9393279.1"/>
    </source>
</evidence>
<organism evidence="10 11">
    <name type="scientific">Carpediemonas membranifera</name>
    <dbReference type="NCBI Taxonomy" id="201153"/>
    <lineage>
        <taxon>Eukaryota</taxon>
        <taxon>Metamonada</taxon>
        <taxon>Carpediemonas-like organisms</taxon>
        <taxon>Carpediemonas</taxon>
    </lineage>
</organism>
<protein>
    <submittedName>
        <fullName evidence="10">Vacuolar ATP synthase 16 kDa proteolipid subunit</fullName>
    </submittedName>
</protein>
<evidence type="ECO:0000256" key="8">
    <source>
        <dbReference type="RuleBase" id="RU363060"/>
    </source>
</evidence>
<keyword evidence="11" id="KW-1185">Reference proteome</keyword>
<proteinExistence type="inferred from homology"/>
<reference evidence="10" key="1">
    <citation type="submission" date="2021-05" db="EMBL/GenBank/DDBJ databases">
        <title>A free-living protist that lacks canonical eukaryotic 1 DNA replication and segregation systems.</title>
        <authorList>
            <person name="Salas-Leiva D.E."/>
            <person name="Tromer E.C."/>
            <person name="Curtis B.A."/>
            <person name="Jerlstrom-Hultqvist J."/>
            <person name="Kolisko M."/>
            <person name="Yi Z."/>
            <person name="Salas-Leiva J.S."/>
            <person name="Gallot-Lavallee L."/>
            <person name="Kops G.J.P.L."/>
            <person name="Archibald J.M."/>
            <person name="Simpson A.G.B."/>
            <person name="Roger A.J."/>
        </authorList>
    </citation>
    <scope>NUCLEOTIDE SEQUENCE</scope>
    <source>
        <strain evidence="10">BICM</strain>
    </source>
</reference>
<accession>A0A8J6DZ82</accession>
<feature type="transmembrane region" description="Helical" evidence="8">
    <location>
        <begin position="103"/>
        <end position="132"/>
    </location>
</feature>
<evidence type="ECO:0000256" key="4">
    <source>
        <dbReference type="ARBA" id="ARBA00022692"/>
    </source>
</evidence>
<feature type="transmembrane region" description="Helical" evidence="8">
    <location>
        <begin position="62"/>
        <end position="83"/>
    </location>
</feature>
<feature type="transmembrane region" description="Helical" evidence="8">
    <location>
        <begin position="144"/>
        <end position="167"/>
    </location>
</feature>
<evidence type="ECO:0000313" key="11">
    <source>
        <dbReference type="Proteomes" id="UP000717585"/>
    </source>
</evidence>
<evidence type="ECO:0000256" key="2">
    <source>
        <dbReference type="ARBA" id="ARBA00007296"/>
    </source>
</evidence>
<keyword evidence="6 8" id="KW-0406">Ion transport</keyword>
<feature type="transmembrane region" description="Helical" evidence="8">
    <location>
        <begin position="17"/>
        <end position="41"/>
    </location>
</feature>
<evidence type="ECO:0000256" key="7">
    <source>
        <dbReference type="ARBA" id="ARBA00023136"/>
    </source>
</evidence>
<evidence type="ECO:0000256" key="6">
    <source>
        <dbReference type="ARBA" id="ARBA00023065"/>
    </source>
</evidence>
<evidence type="ECO:0000256" key="1">
    <source>
        <dbReference type="ARBA" id="ARBA00004141"/>
    </source>
</evidence>
<dbReference type="Proteomes" id="UP000717585">
    <property type="component" value="Unassembled WGS sequence"/>
</dbReference>
<keyword evidence="7 8" id="KW-0472">Membrane</keyword>
<feature type="domain" description="V-ATPase proteolipid subunit C-like" evidence="9">
    <location>
        <begin position="106"/>
        <end position="164"/>
    </location>
</feature>
<evidence type="ECO:0000256" key="3">
    <source>
        <dbReference type="ARBA" id="ARBA00022448"/>
    </source>
</evidence>
<dbReference type="Gene3D" id="1.20.120.610">
    <property type="entry name" value="lithium bound rotor ring of v- atpase"/>
    <property type="match status" value="1"/>
</dbReference>
<dbReference type="Pfam" id="PF00137">
    <property type="entry name" value="ATP-synt_C"/>
    <property type="match status" value="2"/>
</dbReference>
<dbReference type="InterPro" id="IPR035921">
    <property type="entry name" value="F/V-ATP_Csub_sf"/>
</dbReference>
<dbReference type="InterPro" id="IPR000245">
    <property type="entry name" value="ATPase_proteolipid_csu"/>
</dbReference>
<evidence type="ECO:0000256" key="5">
    <source>
        <dbReference type="ARBA" id="ARBA00022989"/>
    </source>
</evidence>
<dbReference type="PRINTS" id="PR00122">
    <property type="entry name" value="VACATPASE"/>
</dbReference>
<dbReference type="AlphaFoldDB" id="A0A8J6DZ82"/>
<comment type="subcellular location">
    <subcellularLocation>
        <location evidence="1">Membrane</location>
        <topology evidence="1">Multi-pass membrane protein</topology>
    </subcellularLocation>
</comment>
<comment type="similarity">
    <text evidence="2 8">Belongs to the V-ATPase proteolipid subunit family.</text>
</comment>
<dbReference type="InterPro" id="IPR002379">
    <property type="entry name" value="ATPase_proteolipid_c-like_dom"/>
</dbReference>